<evidence type="ECO:0000259" key="2">
    <source>
        <dbReference type="Pfam" id="PF10180"/>
    </source>
</evidence>
<protein>
    <recommendedName>
        <fullName evidence="2">WKF domain-containing protein</fullName>
    </recommendedName>
</protein>
<dbReference type="OrthoDB" id="10261563at2759"/>
<name>A0A9P1H3M9_9PEZI</name>
<dbReference type="AlphaFoldDB" id="A0A9P1H3M9"/>
<dbReference type="InterPro" id="IPR019327">
    <property type="entry name" value="WKF"/>
</dbReference>
<keyword evidence="4" id="KW-1185">Reference proteome</keyword>
<feature type="compositionally biased region" description="Basic and acidic residues" evidence="1">
    <location>
        <begin position="76"/>
        <end position="85"/>
    </location>
</feature>
<reference evidence="3" key="1">
    <citation type="submission" date="2022-11" db="EMBL/GenBank/DDBJ databases">
        <authorList>
            <person name="Scott C."/>
            <person name="Bruce N."/>
        </authorList>
    </citation>
    <scope>NUCLEOTIDE SEQUENCE</scope>
</reference>
<evidence type="ECO:0000256" key="1">
    <source>
        <dbReference type="SAM" id="MobiDB-lite"/>
    </source>
</evidence>
<feature type="compositionally biased region" description="Polar residues" evidence="1">
    <location>
        <begin position="26"/>
        <end position="52"/>
    </location>
</feature>
<accession>A0A9P1H3M9</accession>
<feature type="compositionally biased region" description="Low complexity" evidence="1">
    <location>
        <begin position="297"/>
        <end position="306"/>
    </location>
</feature>
<dbReference type="EMBL" id="CALLCH030000012">
    <property type="protein sequence ID" value="CAI4215416.1"/>
    <property type="molecule type" value="Genomic_DNA"/>
</dbReference>
<evidence type="ECO:0000313" key="3">
    <source>
        <dbReference type="EMBL" id="CAI4215416.1"/>
    </source>
</evidence>
<dbReference type="PANTHER" id="PTHR22306">
    <property type="entry name" value="CHROMOSOME 7 OPEN READING FRAME 50"/>
    <property type="match status" value="1"/>
</dbReference>
<feature type="domain" description="WKF" evidence="2">
    <location>
        <begin position="101"/>
        <end position="163"/>
    </location>
</feature>
<comment type="caution">
    <text evidence="3">The sequence shown here is derived from an EMBL/GenBank/DDBJ whole genome shotgun (WGS) entry which is preliminary data.</text>
</comment>
<sequence>MASSTQSMAASRVPAWKRLGLKLKSPASQSEPSSTPSTISNTATPTLSTLNGNVRRVRSFFQQDGQVPGQEEEQEEAPKDPKKEASSQPTATAPDLTGAIQYLQRWKSSRDTWKFNKNHQTQLINHAFNPSLVPTADVGAFFEYIRDLKGHIRTRLRDTAKEIQASDMEGGKDHFPAGTPDRFDERQFLQEHEAAMAQRVVKRMRAEMVIDELNNSDSDETIMTSTTASGADSDPPKPETVEATDDAEQPAKPADGATRPAKRIRASKRRGADLDDSSSDESSGEEDSADESDEGSDSGSGSSSEESSSEEDDGSDDEMELDPSQDTSSSSSSSSSDDSDSDEEAGD</sequence>
<dbReference type="Pfam" id="PF10180">
    <property type="entry name" value="WKF"/>
    <property type="match status" value="1"/>
</dbReference>
<feature type="region of interest" description="Disordered" evidence="1">
    <location>
        <begin position="21"/>
        <end position="96"/>
    </location>
</feature>
<gene>
    <name evidence="3" type="ORF">PPNO1_LOCUS5126</name>
</gene>
<feature type="compositionally biased region" description="Polar residues" evidence="1">
    <location>
        <begin position="213"/>
        <end position="230"/>
    </location>
</feature>
<evidence type="ECO:0000313" key="4">
    <source>
        <dbReference type="Proteomes" id="UP000838763"/>
    </source>
</evidence>
<feature type="compositionally biased region" description="Acidic residues" evidence="1">
    <location>
        <begin position="337"/>
        <end position="347"/>
    </location>
</feature>
<organism evidence="3 4">
    <name type="scientific">Parascedosporium putredinis</name>
    <dbReference type="NCBI Taxonomy" id="1442378"/>
    <lineage>
        <taxon>Eukaryota</taxon>
        <taxon>Fungi</taxon>
        <taxon>Dikarya</taxon>
        <taxon>Ascomycota</taxon>
        <taxon>Pezizomycotina</taxon>
        <taxon>Sordariomycetes</taxon>
        <taxon>Hypocreomycetidae</taxon>
        <taxon>Microascales</taxon>
        <taxon>Microascaceae</taxon>
        <taxon>Parascedosporium</taxon>
    </lineage>
</organism>
<dbReference type="Proteomes" id="UP000838763">
    <property type="component" value="Unassembled WGS sequence"/>
</dbReference>
<dbReference type="PANTHER" id="PTHR22306:SF2">
    <property type="entry name" value="CHROMOSOME 7 OPEN READING FRAME 50"/>
    <property type="match status" value="1"/>
</dbReference>
<feature type="compositionally biased region" description="Acidic residues" evidence="1">
    <location>
        <begin position="307"/>
        <end position="323"/>
    </location>
</feature>
<feature type="compositionally biased region" description="Basic residues" evidence="1">
    <location>
        <begin position="260"/>
        <end position="269"/>
    </location>
</feature>
<feature type="compositionally biased region" description="Acidic residues" evidence="1">
    <location>
        <begin position="274"/>
        <end position="296"/>
    </location>
</feature>
<proteinExistence type="predicted"/>
<feature type="region of interest" description="Disordered" evidence="1">
    <location>
        <begin position="212"/>
        <end position="347"/>
    </location>
</feature>